<dbReference type="SUPFAM" id="SSF81301">
    <property type="entry name" value="Nucleotidyltransferase"/>
    <property type="match status" value="1"/>
</dbReference>
<name>A0A0G0ZDV9_9BACT</name>
<dbReference type="SUPFAM" id="SSF53474">
    <property type="entry name" value="alpha/beta-Hydrolases"/>
    <property type="match status" value="1"/>
</dbReference>
<accession>A0A0G0ZDV9</accession>
<dbReference type="InterPro" id="IPR029058">
    <property type="entry name" value="AB_hydrolase_fold"/>
</dbReference>
<dbReference type="STRING" id="1618756.UV12_C0015G0011"/>
<dbReference type="Proteomes" id="UP000034704">
    <property type="component" value="Unassembled WGS sequence"/>
</dbReference>
<dbReference type="Gene3D" id="3.30.460.10">
    <property type="entry name" value="Beta Polymerase, domain 2"/>
    <property type="match status" value="1"/>
</dbReference>
<evidence type="ECO:0000313" key="1">
    <source>
        <dbReference type="EMBL" id="KKS46917.1"/>
    </source>
</evidence>
<protein>
    <submittedName>
        <fullName evidence="1">Uncharacterized protein</fullName>
    </submittedName>
</protein>
<sequence>MKNHEIADKITKAAINHFGEKLASVLLYGSSLSARRLPNDLDIIVVLKERESPEDLSFLRFERSKYDIEIDLQIINIPDIHSDSFAHDTHGQFVISFLHHANPIYGKNPFLDFFPKYTQRVTSVIQKAQYYYFRAKRLQANDVHPGNQQDFSFHRKKLILMLSDFWLVYSGKVDTLDEPEELNHVISILTRKSPYSGEVNFLLDDSLSFNWGNIFSLYQKYYFAILDILRPAAQTNISFVGDIYTESHVIGSNKLMIIASGCPSDYDEREMIHFLHIRGYDVVNFHYTATGKSKGTKFKLPQNDLLDVLSACKKQYEGVSVIANSYGGYAALALRNHIQLQINKIIAISPVVDFKKVQNISTLPKYLSENHPGWYRFEKQEFANFLQNAPKIDNNHPKNTIIIHGKFDEQIKIDDIENYCKNFSIELKPLKSSHLSLNRLTRENLDVLDGIL</sequence>
<dbReference type="InterPro" id="IPR043519">
    <property type="entry name" value="NT_sf"/>
</dbReference>
<dbReference type="AlphaFoldDB" id="A0A0G0ZDV9"/>
<dbReference type="Gene3D" id="3.40.50.1820">
    <property type="entry name" value="alpha/beta hydrolase"/>
    <property type="match status" value="1"/>
</dbReference>
<organism evidence="1 2">
    <name type="scientific">Candidatus Nomurabacteria bacterium GW2011_GWC2_42_20</name>
    <dbReference type="NCBI Taxonomy" id="1618756"/>
    <lineage>
        <taxon>Bacteria</taxon>
        <taxon>Candidatus Nomuraibacteriota</taxon>
    </lineage>
</organism>
<gene>
    <name evidence="1" type="ORF">UV12_C0015G0011</name>
</gene>
<evidence type="ECO:0000313" key="2">
    <source>
        <dbReference type="Proteomes" id="UP000034704"/>
    </source>
</evidence>
<reference evidence="1 2" key="1">
    <citation type="journal article" date="2015" name="Nature">
        <title>rRNA introns, odd ribosomes, and small enigmatic genomes across a large radiation of phyla.</title>
        <authorList>
            <person name="Brown C.T."/>
            <person name="Hug L.A."/>
            <person name="Thomas B.C."/>
            <person name="Sharon I."/>
            <person name="Castelle C.J."/>
            <person name="Singh A."/>
            <person name="Wilkins M.J."/>
            <person name="Williams K.H."/>
            <person name="Banfield J.F."/>
        </authorList>
    </citation>
    <scope>NUCLEOTIDE SEQUENCE [LARGE SCALE GENOMIC DNA]</scope>
</reference>
<dbReference type="EMBL" id="LCDG01000015">
    <property type="protein sequence ID" value="KKS46917.1"/>
    <property type="molecule type" value="Genomic_DNA"/>
</dbReference>
<proteinExistence type="predicted"/>
<comment type="caution">
    <text evidence="1">The sequence shown here is derived from an EMBL/GenBank/DDBJ whole genome shotgun (WGS) entry which is preliminary data.</text>
</comment>